<dbReference type="VEuPathDB" id="FungiDB:SPBR_00750"/>
<dbReference type="HOGENOM" id="CLU_050129_0_1_1"/>
<dbReference type="SUPFAM" id="SSF53474">
    <property type="entry name" value="alpha/beta-Hydrolases"/>
    <property type="match status" value="1"/>
</dbReference>
<protein>
    <recommendedName>
        <fullName evidence="3">Palmitoyl-protein thioesterase 1</fullName>
        <ecNumber evidence="2">3.1.2.22</ecNumber>
    </recommendedName>
    <alternativeName>
        <fullName evidence="8">Palmitoyl-protein hydrolase 1</fullName>
    </alternativeName>
</protein>
<evidence type="ECO:0000256" key="9">
    <source>
        <dbReference type="SAM" id="SignalP"/>
    </source>
</evidence>
<dbReference type="Gene3D" id="3.40.50.1820">
    <property type="entry name" value="alpha/beta hydrolase"/>
    <property type="match status" value="1"/>
</dbReference>
<dbReference type="PRINTS" id="PR00414">
    <property type="entry name" value="PPTHIESTRASE"/>
</dbReference>
<dbReference type="FunFam" id="3.40.50.1820:FF:000107">
    <property type="entry name" value="Palmitoyl-protein thioesterase 1"/>
    <property type="match status" value="1"/>
</dbReference>
<keyword evidence="4 9" id="KW-0732">Signal</keyword>
<dbReference type="OrthoDB" id="10263094at2759"/>
<gene>
    <name evidence="10" type="ORF">SPBR_00750</name>
</gene>
<keyword evidence="7" id="KW-0325">Glycoprotein</keyword>
<organism evidence="10 11">
    <name type="scientific">Sporothrix brasiliensis 5110</name>
    <dbReference type="NCBI Taxonomy" id="1398154"/>
    <lineage>
        <taxon>Eukaryota</taxon>
        <taxon>Fungi</taxon>
        <taxon>Dikarya</taxon>
        <taxon>Ascomycota</taxon>
        <taxon>Pezizomycotina</taxon>
        <taxon>Sordariomycetes</taxon>
        <taxon>Sordariomycetidae</taxon>
        <taxon>Ophiostomatales</taxon>
        <taxon>Ophiostomataceae</taxon>
        <taxon>Sporothrix</taxon>
    </lineage>
</organism>
<dbReference type="PANTHER" id="PTHR11247">
    <property type="entry name" value="PALMITOYL-PROTEIN THIOESTERASE/DOLICHYLDIPHOSPHATASE 1"/>
    <property type="match status" value="1"/>
</dbReference>
<dbReference type="GeneID" id="63673990"/>
<dbReference type="RefSeq" id="XP_040617939.1">
    <property type="nucleotide sequence ID" value="XM_040759069.1"/>
</dbReference>
<evidence type="ECO:0000256" key="2">
    <source>
        <dbReference type="ARBA" id="ARBA00012423"/>
    </source>
</evidence>
<dbReference type="EMBL" id="AWTV01000008">
    <property type="protein sequence ID" value="KIH89929.1"/>
    <property type="molecule type" value="Genomic_DNA"/>
</dbReference>
<keyword evidence="6" id="KW-1015">Disulfide bond</keyword>
<name>A0A0C2ETS8_9PEZI</name>
<proteinExistence type="inferred from homology"/>
<evidence type="ECO:0000256" key="8">
    <source>
        <dbReference type="ARBA" id="ARBA00031934"/>
    </source>
</evidence>
<accession>A0A0C2ETS8</accession>
<dbReference type="InterPro" id="IPR002472">
    <property type="entry name" value="Palm_thioest"/>
</dbReference>
<feature type="chain" id="PRO_5002148430" description="Palmitoyl-protein thioesterase 1" evidence="9">
    <location>
        <begin position="20"/>
        <end position="357"/>
    </location>
</feature>
<feature type="signal peptide" evidence="9">
    <location>
        <begin position="1"/>
        <end position="19"/>
    </location>
</feature>
<dbReference type="Pfam" id="PF02089">
    <property type="entry name" value="Palm_thioest"/>
    <property type="match status" value="1"/>
</dbReference>
<dbReference type="InterPro" id="IPR029058">
    <property type="entry name" value="AB_hydrolase_fold"/>
</dbReference>
<dbReference type="GO" id="GO:0008474">
    <property type="term" value="F:palmitoyl-(protein) hydrolase activity"/>
    <property type="evidence" value="ECO:0007669"/>
    <property type="project" value="UniProtKB-EC"/>
</dbReference>
<evidence type="ECO:0000313" key="10">
    <source>
        <dbReference type="EMBL" id="KIH89929.1"/>
    </source>
</evidence>
<evidence type="ECO:0000313" key="11">
    <source>
        <dbReference type="Proteomes" id="UP000031575"/>
    </source>
</evidence>
<dbReference type="Proteomes" id="UP000031575">
    <property type="component" value="Unassembled WGS sequence"/>
</dbReference>
<dbReference type="AlphaFoldDB" id="A0A0C2ETS8"/>
<evidence type="ECO:0000256" key="3">
    <source>
        <dbReference type="ARBA" id="ARBA00014212"/>
    </source>
</evidence>
<evidence type="ECO:0000256" key="4">
    <source>
        <dbReference type="ARBA" id="ARBA00022729"/>
    </source>
</evidence>
<sequence>MALFRHIKLLLTFGSLALAAATNAKTANYDEDDDTPLPLIIWHGLGDNFAAEGLREVGALAEEVNPGTLVYFAHLGDSAGSDRSATFMGNVTEQVAQVCADIAADPILSTAPALDALGFSQGGQFLRAYVERCNRPPVRSLVTFGAQHNGISEFVECASTDVVCRAAMALLHGNTWSGFVQGRVVPAQYYRDPSTAAAYAQYLDKSNFLADINNERPGARNPQYRDNLAQLANFAMYLFENDTTAIPKESAWFAEVNGTEVTPLRARALYKEDWLGLKAIDDRGGLHFRTVPGEHMRLRAEDLQAAFSEFYGPYNKKFPGARRPPKTTSKSASTLPVPPLPIPALAEEALLEALVEL</sequence>
<evidence type="ECO:0000256" key="5">
    <source>
        <dbReference type="ARBA" id="ARBA00022801"/>
    </source>
</evidence>
<keyword evidence="5" id="KW-0378">Hydrolase</keyword>
<keyword evidence="11" id="KW-1185">Reference proteome</keyword>
<comment type="similarity">
    <text evidence="1">Belongs to the palmitoyl-protein thioesterase family.</text>
</comment>
<comment type="caution">
    <text evidence="10">The sequence shown here is derived from an EMBL/GenBank/DDBJ whole genome shotgun (WGS) entry which is preliminary data.</text>
</comment>
<dbReference type="PANTHER" id="PTHR11247:SF8">
    <property type="entry name" value="PALMITOYL-PROTEIN THIOESTERASE 1"/>
    <property type="match status" value="1"/>
</dbReference>
<dbReference type="EC" id="3.1.2.22" evidence="2"/>
<evidence type="ECO:0000256" key="1">
    <source>
        <dbReference type="ARBA" id="ARBA00010758"/>
    </source>
</evidence>
<evidence type="ECO:0000256" key="7">
    <source>
        <dbReference type="ARBA" id="ARBA00023180"/>
    </source>
</evidence>
<evidence type="ECO:0000256" key="6">
    <source>
        <dbReference type="ARBA" id="ARBA00023157"/>
    </source>
</evidence>
<reference evidence="10 11" key="1">
    <citation type="journal article" date="2014" name="BMC Genomics">
        <title>Comparative genomics of the major fungal agents of human and animal Sporotrichosis: Sporothrix schenckii and Sporothrix brasiliensis.</title>
        <authorList>
            <person name="Teixeira M.M."/>
            <person name="de Almeida L.G."/>
            <person name="Kubitschek-Barreira P."/>
            <person name="Alves F.L."/>
            <person name="Kioshima E.S."/>
            <person name="Abadio A.K."/>
            <person name="Fernandes L."/>
            <person name="Derengowski L.S."/>
            <person name="Ferreira K.S."/>
            <person name="Souza R.C."/>
            <person name="Ruiz J.C."/>
            <person name="de Andrade N.C."/>
            <person name="Paes H.C."/>
            <person name="Nicola A.M."/>
            <person name="Albuquerque P."/>
            <person name="Gerber A.L."/>
            <person name="Martins V.P."/>
            <person name="Peconick L.D."/>
            <person name="Neto A.V."/>
            <person name="Chaucanez C.B."/>
            <person name="Silva P.A."/>
            <person name="Cunha O.L."/>
            <person name="de Oliveira F.F."/>
            <person name="dos Santos T.C."/>
            <person name="Barros A.L."/>
            <person name="Soares M.A."/>
            <person name="de Oliveira L.M."/>
            <person name="Marini M.M."/>
            <person name="Villalobos-Duno H."/>
            <person name="Cunha M.M."/>
            <person name="de Hoog S."/>
            <person name="da Silveira J.F."/>
            <person name="Henrissat B."/>
            <person name="Nino-Vega G.A."/>
            <person name="Cisalpino P.S."/>
            <person name="Mora-Montes H.M."/>
            <person name="Almeida S.R."/>
            <person name="Stajich J.E."/>
            <person name="Lopes-Bezerra L.M."/>
            <person name="Vasconcelos A.T."/>
            <person name="Felipe M.S."/>
        </authorList>
    </citation>
    <scope>NUCLEOTIDE SEQUENCE [LARGE SCALE GENOMIC DNA]</scope>
    <source>
        <strain evidence="10 11">5110</strain>
    </source>
</reference>